<protein>
    <submittedName>
        <fullName evidence="2">Uncharacterized protein</fullName>
    </submittedName>
</protein>
<feature type="compositionally biased region" description="Gly residues" evidence="1">
    <location>
        <begin position="210"/>
        <end position="221"/>
    </location>
</feature>
<accession>A0A9P4L9M0</accession>
<proteinExistence type="predicted"/>
<organism evidence="2 3">
    <name type="scientific">Cucurbitaria berberidis CBS 394.84</name>
    <dbReference type="NCBI Taxonomy" id="1168544"/>
    <lineage>
        <taxon>Eukaryota</taxon>
        <taxon>Fungi</taxon>
        <taxon>Dikarya</taxon>
        <taxon>Ascomycota</taxon>
        <taxon>Pezizomycotina</taxon>
        <taxon>Dothideomycetes</taxon>
        <taxon>Pleosporomycetidae</taxon>
        <taxon>Pleosporales</taxon>
        <taxon>Pleosporineae</taxon>
        <taxon>Cucurbitariaceae</taxon>
        <taxon>Cucurbitaria</taxon>
    </lineage>
</organism>
<evidence type="ECO:0000313" key="2">
    <source>
        <dbReference type="EMBL" id="KAF1846502.1"/>
    </source>
</evidence>
<dbReference type="RefSeq" id="XP_040789065.1">
    <property type="nucleotide sequence ID" value="XM_040934996.1"/>
</dbReference>
<feature type="compositionally biased region" description="Basic and acidic residues" evidence="1">
    <location>
        <begin position="120"/>
        <end position="131"/>
    </location>
</feature>
<dbReference type="EMBL" id="ML976616">
    <property type="protein sequence ID" value="KAF1846502.1"/>
    <property type="molecule type" value="Genomic_DNA"/>
</dbReference>
<dbReference type="AlphaFoldDB" id="A0A9P4L9M0"/>
<gene>
    <name evidence="2" type="ORF">K460DRAFT_377685</name>
</gene>
<reference evidence="2" key="1">
    <citation type="submission" date="2020-01" db="EMBL/GenBank/DDBJ databases">
        <authorList>
            <consortium name="DOE Joint Genome Institute"/>
            <person name="Haridas S."/>
            <person name="Albert R."/>
            <person name="Binder M."/>
            <person name="Bloem J."/>
            <person name="Labutti K."/>
            <person name="Salamov A."/>
            <person name="Andreopoulos B."/>
            <person name="Baker S.E."/>
            <person name="Barry K."/>
            <person name="Bills G."/>
            <person name="Bluhm B.H."/>
            <person name="Cannon C."/>
            <person name="Castanera R."/>
            <person name="Culley D.E."/>
            <person name="Daum C."/>
            <person name="Ezra D."/>
            <person name="Gonzalez J.B."/>
            <person name="Henrissat B."/>
            <person name="Kuo A."/>
            <person name="Liang C."/>
            <person name="Lipzen A."/>
            <person name="Lutzoni F."/>
            <person name="Magnuson J."/>
            <person name="Mondo S."/>
            <person name="Nolan M."/>
            <person name="Ohm R."/>
            <person name="Pangilinan J."/>
            <person name="Park H.-J."/>
            <person name="Ramirez L."/>
            <person name="Alfaro M."/>
            <person name="Sun H."/>
            <person name="Tritt A."/>
            <person name="Yoshinaga Y."/>
            <person name="Zwiers L.-H."/>
            <person name="Turgeon B.G."/>
            <person name="Goodwin S.B."/>
            <person name="Spatafora J.W."/>
            <person name="Crous P.W."/>
            <person name="Grigoriev I.V."/>
        </authorList>
    </citation>
    <scope>NUCLEOTIDE SEQUENCE</scope>
    <source>
        <strain evidence="2">CBS 394.84</strain>
    </source>
</reference>
<evidence type="ECO:0000313" key="3">
    <source>
        <dbReference type="Proteomes" id="UP000800039"/>
    </source>
</evidence>
<name>A0A9P4L9M0_9PLEO</name>
<feature type="region of interest" description="Disordered" evidence="1">
    <location>
        <begin position="120"/>
        <end position="221"/>
    </location>
</feature>
<comment type="caution">
    <text evidence="2">The sequence shown here is derived from an EMBL/GenBank/DDBJ whole genome shotgun (WGS) entry which is preliminary data.</text>
</comment>
<feature type="compositionally biased region" description="Basic and acidic residues" evidence="1">
    <location>
        <begin position="170"/>
        <end position="184"/>
    </location>
</feature>
<dbReference type="GeneID" id="63852247"/>
<evidence type="ECO:0000256" key="1">
    <source>
        <dbReference type="SAM" id="MobiDB-lite"/>
    </source>
</evidence>
<keyword evidence="3" id="KW-1185">Reference proteome</keyword>
<dbReference type="OrthoDB" id="3794829at2759"/>
<dbReference type="Proteomes" id="UP000800039">
    <property type="component" value="Unassembled WGS sequence"/>
</dbReference>
<sequence length="221" mass="24651">MCLYWKKYHTCKHVSDRLYIEMCRPGYLSNTVCPDISEDPSPRKSYFPCWSCIKAEARSDIEAQACLEQEAVAKACEAKEKAIKERQAVELKAKEERVRREAKEKAIKEREEELRIKREKEEEERKARKEGGLWIETGNGKKGKGRKSGSKGSLTTPVSALPVLKTVAGLKDRKENSPKKERSMDPGGRAGIWGPKKILSRKENESIGGSVNGGGGVNGAT</sequence>